<feature type="transmembrane region" description="Helical" evidence="6">
    <location>
        <begin position="42"/>
        <end position="61"/>
    </location>
</feature>
<evidence type="ECO:0000256" key="2">
    <source>
        <dbReference type="ARBA" id="ARBA00022475"/>
    </source>
</evidence>
<dbReference type="GO" id="GO:0005886">
    <property type="term" value="C:plasma membrane"/>
    <property type="evidence" value="ECO:0007669"/>
    <property type="project" value="UniProtKB-SubCell"/>
</dbReference>
<keyword evidence="2" id="KW-1003">Cell membrane</keyword>
<evidence type="ECO:0000313" key="7">
    <source>
        <dbReference type="EMBL" id="SVA53523.1"/>
    </source>
</evidence>
<dbReference type="EMBL" id="UINC01012232">
    <property type="protein sequence ID" value="SVA53523.1"/>
    <property type="molecule type" value="Genomic_DNA"/>
</dbReference>
<evidence type="ECO:0000256" key="1">
    <source>
        <dbReference type="ARBA" id="ARBA00004651"/>
    </source>
</evidence>
<evidence type="ECO:0008006" key="8">
    <source>
        <dbReference type="Google" id="ProtNLM"/>
    </source>
</evidence>
<dbReference type="InterPro" id="IPR005598">
    <property type="entry name" value="ATP_synth_I"/>
</dbReference>
<evidence type="ECO:0000256" key="4">
    <source>
        <dbReference type="ARBA" id="ARBA00022989"/>
    </source>
</evidence>
<evidence type="ECO:0000256" key="6">
    <source>
        <dbReference type="SAM" id="Phobius"/>
    </source>
</evidence>
<feature type="transmembrane region" description="Helical" evidence="6">
    <location>
        <begin position="101"/>
        <end position="121"/>
    </location>
</feature>
<feature type="transmembrane region" description="Helical" evidence="6">
    <location>
        <begin position="73"/>
        <end position="95"/>
    </location>
</feature>
<protein>
    <recommendedName>
        <fullName evidence="8">ATP synthase subunit I</fullName>
    </recommendedName>
</protein>
<evidence type="ECO:0000256" key="5">
    <source>
        <dbReference type="ARBA" id="ARBA00023136"/>
    </source>
</evidence>
<gene>
    <name evidence="7" type="ORF">METZ01_LOCUS106377</name>
</gene>
<accession>A0A381WNR3</accession>
<keyword evidence="3 6" id="KW-0812">Transmembrane</keyword>
<evidence type="ECO:0000256" key="3">
    <source>
        <dbReference type="ARBA" id="ARBA00022692"/>
    </source>
</evidence>
<dbReference type="AlphaFoldDB" id="A0A381WNR3"/>
<reference evidence="7" key="1">
    <citation type="submission" date="2018-05" db="EMBL/GenBank/DDBJ databases">
        <authorList>
            <person name="Lanie J.A."/>
            <person name="Ng W.-L."/>
            <person name="Kazmierczak K.M."/>
            <person name="Andrzejewski T.M."/>
            <person name="Davidsen T.M."/>
            <person name="Wayne K.J."/>
            <person name="Tettelin H."/>
            <person name="Glass J.I."/>
            <person name="Rusch D."/>
            <person name="Podicherti R."/>
            <person name="Tsui H.-C.T."/>
            <person name="Winkler M.E."/>
        </authorList>
    </citation>
    <scope>NUCLEOTIDE SEQUENCE</scope>
</reference>
<sequence>MPIEPLSAKTTAIGILSAQALLGLSTAAIFWFFLSFESAKSSIAGSMVAVFSSVHLLRLVFTNNPQSPKKIANTLYIMEALKFLITGALFGVAVILLKAMFFPLIIGYIVAVFVYWLSLLVV</sequence>
<name>A0A381WNR3_9ZZZZ</name>
<dbReference type="Pfam" id="PF03899">
    <property type="entry name" value="ATP-synt_I"/>
    <property type="match status" value="1"/>
</dbReference>
<proteinExistence type="predicted"/>
<feature type="transmembrane region" description="Helical" evidence="6">
    <location>
        <begin position="12"/>
        <end position="36"/>
    </location>
</feature>
<comment type="subcellular location">
    <subcellularLocation>
        <location evidence="1">Cell membrane</location>
        <topology evidence="1">Multi-pass membrane protein</topology>
    </subcellularLocation>
</comment>
<keyword evidence="5 6" id="KW-0472">Membrane</keyword>
<organism evidence="7">
    <name type="scientific">marine metagenome</name>
    <dbReference type="NCBI Taxonomy" id="408172"/>
    <lineage>
        <taxon>unclassified sequences</taxon>
        <taxon>metagenomes</taxon>
        <taxon>ecological metagenomes</taxon>
    </lineage>
</organism>
<keyword evidence="4 6" id="KW-1133">Transmembrane helix</keyword>